<dbReference type="Gene3D" id="3.40.50.150">
    <property type="entry name" value="Vaccinia Virus protein VP39"/>
    <property type="match status" value="1"/>
</dbReference>
<feature type="domain" description="C-methyltransferase" evidence="1">
    <location>
        <begin position="238"/>
        <end position="397"/>
    </location>
</feature>
<gene>
    <name evidence="2" type="ORF">ABFZ84_02115</name>
</gene>
<evidence type="ECO:0000259" key="1">
    <source>
        <dbReference type="Pfam" id="PF08484"/>
    </source>
</evidence>
<organism evidence="2 3">
    <name type="scientific">Hyphococcus lacteus</name>
    <dbReference type="NCBI Taxonomy" id="3143536"/>
    <lineage>
        <taxon>Bacteria</taxon>
        <taxon>Pseudomonadati</taxon>
        <taxon>Pseudomonadota</taxon>
        <taxon>Alphaproteobacteria</taxon>
        <taxon>Parvularculales</taxon>
        <taxon>Parvularculaceae</taxon>
        <taxon>Hyphococcus</taxon>
    </lineage>
</organism>
<dbReference type="PANTHER" id="PTHR43861">
    <property type="entry name" value="TRANS-ACONITATE 2-METHYLTRANSFERASE-RELATED"/>
    <property type="match status" value="1"/>
</dbReference>
<dbReference type="SUPFAM" id="SSF53335">
    <property type="entry name" value="S-adenosyl-L-methionine-dependent methyltransferases"/>
    <property type="match status" value="1"/>
</dbReference>
<keyword evidence="2" id="KW-0808">Transferase</keyword>
<proteinExistence type="predicted"/>
<dbReference type="InterPro" id="IPR013691">
    <property type="entry name" value="MeTrfase_14"/>
</dbReference>
<sequence>MKTITHCRACGSKALTPAFSMSVGGATKTIMRKRAALSEYLLCDPSRDARACGLLQAAQADEVAPVSASGRHSSNRDHLRSIATEALEMISGRDCAALDLGCNDGTLLSFYPRWVDRYGVDPSDHIDEIGEWAWTGKEAFPSKEIDAAFGDKKFDIITAVSLLEHVNDPREMLKRVKSLLSDDGVFALETLYAPIILTRNCVETLQTQVRAVYSLSVLECLLREAGLKVFKGALTSKEGGSIRLFVTHDTYEQYDFDPWYERLARLWDEENALAMRAVQPYQSFEQRANEMRLDFVEMLEDIANRGECVHILGADAQTEAFLRWTGSSAKTITAAVDTGIARDHDVLGENGPRIISEADCRASEPDYLIAPSRYKREVMETWREAVMLGAQLIFASPSPHIVTAMNFSSEYGKVINNGDGPAGTQTLRTILAAAGGPRLISDNPDHVKVANG</sequence>
<dbReference type="Pfam" id="PF13489">
    <property type="entry name" value="Methyltransf_23"/>
    <property type="match status" value="1"/>
</dbReference>
<dbReference type="Proteomes" id="UP001560685">
    <property type="component" value="Unassembled WGS sequence"/>
</dbReference>
<dbReference type="RefSeq" id="WP_369312258.1">
    <property type="nucleotide sequence ID" value="NZ_JBEHZE010000001.1"/>
</dbReference>
<name>A0ABV3Z0M2_9PROT</name>
<dbReference type="GO" id="GO:0032259">
    <property type="term" value="P:methylation"/>
    <property type="evidence" value="ECO:0007669"/>
    <property type="project" value="UniProtKB-KW"/>
</dbReference>
<dbReference type="Pfam" id="PF08484">
    <property type="entry name" value="Methyltransf_14"/>
    <property type="match status" value="1"/>
</dbReference>
<keyword evidence="3" id="KW-1185">Reference proteome</keyword>
<dbReference type="EMBL" id="JBEHZE010000001">
    <property type="protein sequence ID" value="MEX6632332.1"/>
    <property type="molecule type" value="Genomic_DNA"/>
</dbReference>
<keyword evidence="2" id="KW-0489">Methyltransferase</keyword>
<accession>A0ABV3Z0M2</accession>
<dbReference type="Gene3D" id="3.40.50.720">
    <property type="entry name" value="NAD(P)-binding Rossmann-like Domain"/>
    <property type="match status" value="1"/>
</dbReference>
<reference evidence="2 3" key="1">
    <citation type="submission" date="2024-05" db="EMBL/GenBank/DDBJ databases">
        <title>Three bacterial strains, DH-69, EH-24, and ECK-19 isolated from coastal sediments.</title>
        <authorList>
            <person name="Ye Y.-Q."/>
            <person name="Du Z.-J."/>
        </authorList>
    </citation>
    <scope>NUCLEOTIDE SEQUENCE [LARGE SCALE GENOMIC DNA]</scope>
    <source>
        <strain evidence="2 3">ECK-19</strain>
    </source>
</reference>
<dbReference type="CDD" id="cd02440">
    <property type="entry name" value="AdoMet_MTases"/>
    <property type="match status" value="1"/>
</dbReference>
<dbReference type="InterPro" id="IPR029063">
    <property type="entry name" value="SAM-dependent_MTases_sf"/>
</dbReference>
<evidence type="ECO:0000313" key="2">
    <source>
        <dbReference type="EMBL" id="MEX6632332.1"/>
    </source>
</evidence>
<evidence type="ECO:0000313" key="3">
    <source>
        <dbReference type="Proteomes" id="UP001560685"/>
    </source>
</evidence>
<protein>
    <submittedName>
        <fullName evidence="2">Class I SAM-dependent methyltransferase</fullName>
    </submittedName>
</protein>
<comment type="caution">
    <text evidence="2">The sequence shown here is derived from an EMBL/GenBank/DDBJ whole genome shotgun (WGS) entry which is preliminary data.</text>
</comment>
<dbReference type="GO" id="GO:0008168">
    <property type="term" value="F:methyltransferase activity"/>
    <property type="evidence" value="ECO:0007669"/>
    <property type="project" value="UniProtKB-KW"/>
</dbReference>